<dbReference type="RefSeq" id="WP_120069112.1">
    <property type="nucleotide sequence ID" value="NZ_CP126113.1"/>
</dbReference>
<protein>
    <submittedName>
        <fullName evidence="3">VWA domain-containing protein</fullName>
    </submittedName>
</protein>
<feature type="region of interest" description="Disordered" evidence="1">
    <location>
        <begin position="23"/>
        <end position="59"/>
    </location>
</feature>
<evidence type="ECO:0000256" key="1">
    <source>
        <dbReference type="SAM" id="MobiDB-lite"/>
    </source>
</evidence>
<dbReference type="AlphaFoldDB" id="A0A443J2A5"/>
<keyword evidence="4" id="KW-1185">Reference proteome</keyword>
<proteinExistence type="predicted"/>
<name>A0A443J2A5_9BACI</name>
<dbReference type="Pfam" id="PF13519">
    <property type="entry name" value="VWA_2"/>
    <property type="match status" value="1"/>
</dbReference>
<evidence type="ECO:0000313" key="3">
    <source>
        <dbReference type="EMBL" id="RWR14550.1"/>
    </source>
</evidence>
<dbReference type="InterPro" id="IPR002035">
    <property type="entry name" value="VWF_A"/>
</dbReference>
<dbReference type="InterPro" id="IPR036465">
    <property type="entry name" value="vWFA_dom_sf"/>
</dbReference>
<organism evidence="3 4">
    <name type="scientific">Siminovitchia fortis</name>
    <dbReference type="NCBI Taxonomy" id="254758"/>
    <lineage>
        <taxon>Bacteria</taxon>
        <taxon>Bacillati</taxon>
        <taxon>Bacillota</taxon>
        <taxon>Bacilli</taxon>
        <taxon>Bacillales</taxon>
        <taxon>Bacillaceae</taxon>
        <taxon>Siminovitchia</taxon>
    </lineage>
</organism>
<dbReference type="EMBL" id="QYTU02000002">
    <property type="protein sequence ID" value="RWR14550.1"/>
    <property type="molecule type" value="Genomic_DNA"/>
</dbReference>
<feature type="domain" description="VWFA" evidence="2">
    <location>
        <begin position="173"/>
        <end position="367"/>
    </location>
</feature>
<dbReference type="SUPFAM" id="SSF53300">
    <property type="entry name" value="vWA-like"/>
    <property type="match status" value="1"/>
</dbReference>
<sequence>MLRKWLLLYTMIILVGGCSGKKVEDETKPAARPDSSESSLAEEEKPGEGENRKASEMDLSELERIKIPETKEELAAQPGGILTNDIPFEEETNMWPKIGLGDYKEELLDKLGEVTGTVQDPETIFKAMQYYIGSSAFGRAIKELEDYKMDWYEPYLPEPEELESHKGQGDPGKVLILLDASSSMLLDIEGKQKMDVAKSAATRFANTIGGTHDVSLIVYGHAGTQNDEDKELSCTTIDEVYPLQPFDPKKFTEAVDGVEAKGWTPIANAIKKARENMSGLKQPVTLYIISDGAETCNGDPSAEAKAFADEDKRRAVNIIGFDVDTSGESSLKKVAAAGNGEYISAKTIEELNGSIEKKWVPSFLEVMSKSNELIKHWGQSYDSLTAVNSLKSRIYNAGVAEKNRYYSALDSIRGEGMISPEIYEEIKKLIEKKADLSLEISKDMETKKHDELEADRQAVIHRVNEWSERMNKIRNSQK</sequence>
<dbReference type="Gene3D" id="3.40.50.410">
    <property type="entry name" value="von Willebrand factor, type A domain"/>
    <property type="match status" value="1"/>
</dbReference>
<gene>
    <name evidence="3" type="ORF">D4N35_001870</name>
</gene>
<dbReference type="OrthoDB" id="9783818at2"/>
<comment type="caution">
    <text evidence="3">The sequence shown here is derived from an EMBL/GenBank/DDBJ whole genome shotgun (WGS) entry which is preliminary data.</text>
</comment>
<accession>A0A443J2A5</accession>
<feature type="compositionally biased region" description="Basic and acidic residues" evidence="1">
    <location>
        <begin position="23"/>
        <end position="35"/>
    </location>
</feature>
<reference evidence="3" key="1">
    <citation type="submission" date="2018-12" db="EMBL/GenBank/DDBJ databases">
        <authorList>
            <person name="Sun L."/>
            <person name="Chen Z."/>
        </authorList>
    </citation>
    <scope>NUCLEOTIDE SEQUENCE [LARGE SCALE GENOMIC DNA]</scope>
    <source>
        <strain evidence="3">DSM 16012</strain>
    </source>
</reference>
<dbReference type="PROSITE" id="PS51257">
    <property type="entry name" value="PROKAR_LIPOPROTEIN"/>
    <property type="match status" value="1"/>
</dbReference>
<dbReference type="PROSITE" id="PS50234">
    <property type="entry name" value="VWFA"/>
    <property type="match status" value="1"/>
</dbReference>
<feature type="compositionally biased region" description="Basic and acidic residues" evidence="1">
    <location>
        <begin position="42"/>
        <end position="59"/>
    </location>
</feature>
<dbReference type="SMART" id="SM00327">
    <property type="entry name" value="VWA"/>
    <property type="match status" value="1"/>
</dbReference>
<evidence type="ECO:0000313" key="4">
    <source>
        <dbReference type="Proteomes" id="UP000273811"/>
    </source>
</evidence>
<evidence type="ECO:0000259" key="2">
    <source>
        <dbReference type="PROSITE" id="PS50234"/>
    </source>
</evidence>
<dbReference type="Proteomes" id="UP000273811">
    <property type="component" value="Unassembled WGS sequence"/>
</dbReference>